<dbReference type="KEGG" id="tni:TVNIR_2122"/>
<keyword evidence="2" id="KW-1185">Reference proteome</keyword>
<dbReference type="HOGENOM" id="CLU_3012878_0_0_6"/>
<evidence type="ECO:0000313" key="2">
    <source>
        <dbReference type="Proteomes" id="UP000010809"/>
    </source>
</evidence>
<dbReference type="EMBL" id="CP003989">
    <property type="protein sequence ID" value="AGA33782.1"/>
    <property type="molecule type" value="Genomic_DNA"/>
</dbReference>
<dbReference type="STRING" id="1255043.TVNIR_2122"/>
<organism evidence="1 2">
    <name type="scientific">Thioalkalivibrio nitratireducens (strain DSM 14787 / UNIQEM 213 / ALEN2)</name>
    <dbReference type="NCBI Taxonomy" id="1255043"/>
    <lineage>
        <taxon>Bacteria</taxon>
        <taxon>Pseudomonadati</taxon>
        <taxon>Pseudomonadota</taxon>
        <taxon>Gammaproteobacteria</taxon>
        <taxon>Chromatiales</taxon>
        <taxon>Ectothiorhodospiraceae</taxon>
        <taxon>Thioalkalivibrio</taxon>
    </lineage>
</organism>
<evidence type="ECO:0000313" key="1">
    <source>
        <dbReference type="EMBL" id="AGA33782.1"/>
    </source>
</evidence>
<accession>L0DXP8</accession>
<dbReference type="eggNOG" id="COG1092">
    <property type="taxonomic scope" value="Bacteria"/>
</dbReference>
<proteinExistence type="predicted"/>
<dbReference type="Proteomes" id="UP000010809">
    <property type="component" value="Chromosome"/>
</dbReference>
<dbReference type="PATRIC" id="fig|1255043.3.peg.2142"/>
<dbReference type="Gene3D" id="3.30.750.80">
    <property type="entry name" value="RNA methyltransferase domain (HRMD) like"/>
    <property type="match status" value="1"/>
</dbReference>
<protein>
    <submittedName>
        <fullName evidence="1">Uncharacterized protein</fullName>
    </submittedName>
</protein>
<name>L0DXP8_THIND</name>
<gene>
    <name evidence="1" type="ordered locus">TVNIR_2122</name>
</gene>
<sequence length="56" mass="6784">MTWTPDIAALGNRLRKNARHWGRWARREDTECCRVYDRDLPDFPLQIDRDRVQLLS</sequence>
<dbReference type="AlphaFoldDB" id="L0DXP8"/>
<dbReference type="RefSeq" id="WP_015258907.1">
    <property type="nucleotide sequence ID" value="NC_019902.2"/>
</dbReference>
<reference evidence="1" key="1">
    <citation type="submission" date="2015-12" db="EMBL/GenBank/DDBJ databases">
        <authorList>
            <person name="Tikhonova T.V."/>
            <person name="Pavlov A.R."/>
            <person name="Beletsky A.V."/>
            <person name="Mardanov A.V."/>
            <person name="Sorokin D.Y."/>
            <person name="Ravin N.V."/>
            <person name="Popov V.O."/>
        </authorList>
    </citation>
    <scope>NUCLEOTIDE SEQUENCE</scope>
    <source>
        <strain evidence="1">DSM 14787</strain>
    </source>
</reference>